<protein>
    <recommendedName>
        <fullName evidence="1">non-specific serine/threonine protein kinase</fullName>
        <ecNumber evidence="1">2.7.11.1</ecNumber>
    </recommendedName>
</protein>
<evidence type="ECO:0000256" key="1">
    <source>
        <dbReference type="ARBA" id="ARBA00012513"/>
    </source>
</evidence>
<dbReference type="InterPro" id="IPR000719">
    <property type="entry name" value="Prot_kinase_dom"/>
</dbReference>
<organism evidence="7 8">
    <name type="scientific">Lachnospira intestinalis</name>
    <dbReference type="NCBI Taxonomy" id="3133158"/>
    <lineage>
        <taxon>Bacteria</taxon>
        <taxon>Bacillati</taxon>
        <taxon>Bacillota</taxon>
        <taxon>Clostridia</taxon>
        <taxon>Lachnospirales</taxon>
        <taxon>Lachnospiraceae</taxon>
        <taxon>Lachnospira</taxon>
    </lineage>
</organism>
<dbReference type="InterPro" id="IPR027417">
    <property type="entry name" value="P-loop_NTPase"/>
</dbReference>
<keyword evidence="4 7" id="KW-0418">Kinase</keyword>
<evidence type="ECO:0000313" key="7">
    <source>
        <dbReference type="EMBL" id="MEQ2555735.1"/>
    </source>
</evidence>
<dbReference type="PANTHER" id="PTHR43289:SF6">
    <property type="entry name" value="SERINE_THREONINE-PROTEIN KINASE NEKL-3"/>
    <property type="match status" value="1"/>
</dbReference>
<dbReference type="SUPFAM" id="SSF56112">
    <property type="entry name" value="Protein kinase-like (PK-like)"/>
    <property type="match status" value="1"/>
</dbReference>
<feature type="domain" description="Protein kinase" evidence="6">
    <location>
        <begin position="37"/>
        <end position="301"/>
    </location>
</feature>
<dbReference type="Gene3D" id="1.10.510.10">
    <property type="entry name" value="Transferase(Phosphotransferase) domain 1"/>
    <property type="match status" value="1"/>
</dbReference>
<gene>
    <name evidence="7" type="ORF">WMO37_12090</name>
</gene>
<dbReference type="CDD" id="cd14014">
    <property type="entry name" value="STKc_PknB_like"/>
    <property type="match status" value="1"/>
</dbReference>
<evidence type="ECO:0000256" key="5">
    <source>
        <dbReference type="ARBA" id="ARBA00022840"/>
    </source>
</evidence>
<dbReference type="EC" id="2.7.11.1" evidence="1"/>
<evidence type="ECO:0000256" key="3">
    <source>
        <dbReference type="ARBA" id="ARBA00022741"/>
    </source>
</evidence>
<dbReference type="SUPFAM" id="SSF52540">
    <property type="entry name" value="P-loop containing nucleoside triphosphate hydrolases"/>
    <property type="match status" value="1"/>
</dbReference>
<sequence>MQIQYFYSILFIELVNDNFICRYGKEWSYGKLISEAYDIISVQAQTHHSTVYLVRHKKLNVLRTAKFVRKDTGGYMRILREADFLKILRHSGIPLIYDIAEDKDSICIIEEFISGKSLTEYVAEYRMLTAAQITDFVLQICDILEYLHSQGSKGMVHLDLKPDNILITDTGSVKLIDFDNAVRMGERYATHYGSIGFAAPEQYHRLYQDCRADIYSLGMLILYMDNGHVQCHAESLHHKKFYPIVKKCIHHSIWQRYRSVKQVRQAVYSLQAENELSENIKAQNISLYGTKHGVGTTHIALCLTAYLTRNGFRAVYVQEADEEDFICEIRQSILQTDGTFRCGTIAVCPQYHGAVQADLYGYDYIVRDCGTIAGLSAQADIKIVVTDFGYRRRLEYERLLQSDKDSLIFVNHTDGNVFYKETGRLEIKRQFYRIPCVYDWNNGSKLLDRVFLEALSAVISKPCRKQVKGGAGAGRKYIISKNK</sequence>
<dbReference type="Proteomes" id="UP001546774">
    <property type="component" value="Unassembled WGS sequence"/>
</dbReference>
<evidence type="ECO:0000259" key="6">
    <source>
        <dbReference type="PROSITE" id="PS50011"/>
    </source>
</evidence>
<dbReference type="PANTHER" id="PTHR43289">
    <property type="entry name" value="MITOGEN-ACTIVATED PROTEIN KINASE KINASE KINASE 20-RELATED"/>
    <property type="match status" value="1"/>
</dbReference>
<dbReference type="InterPro" id="IPR011009">
    <property type="entry name" value="Kinase-like_dom_sf"/>
</dbReference>
<accession>A0ABV1H7P5</accession>
<name>A0ABV1H7P5_9FIRM</name>
<dbReference type="PROSITE" id="PS00108">
    <property type="entry name" value="PROTEIN_KINASE_ST"/>
    <property type="match status" value="1"/>
</dbReference>
<reference evidence="7" key="1">
    <citation type="submission" date="2024-03" db="EMBL/GenBank/DDBJ databases">
        <title>Human intestinal bacterial collection.</title>
        <authorList>
            <person name="Pauvert C."/>
            <person name="Hitch T.C.A."/>
            <person name="Clavel T."/>
        </authorList>
    </citation>
    <scope>NUCLEOTIDE SEQUENCE [LARGE SCALE GENOMIC DNA]</scope>
    <source>
        <strain evidence="7">CLA-AA-H89B</strain>
    </source>
</reference>
<keyword evidence="3" id="KW-0547">Nucleotide-binding</keyword>
<keyword evidence="8" id="KW-1185">Reference proteome</keyword>
<dbReference type="GO" id="GO:0004674">
    <property type="term" value="F:protein serine/threonine kinase activity"/>
    <property type="evidence" value="ECO:0007669"/>
    <property type="project" value="UniProtKB-EC"/>
</dbReference>
<dbReference type="PROSITE" id="PS50011">
    <property type="entry name" value="PROTEIN_KINASE_DOM"/>
    <property type="match status" value="1"/>
</dbReference>
<dbReference type="Pfam" id="PF00069">
    <property type="entry name" value="Pkinase"/>
    <property type="match status" value="1"/>
</dbReference>
<dbReference type="SMART" id="SM00220">
    <property type="entry name" value="S_TKc"/>
    <property type="match status" value="1"/>
</dbReference>
<evidence type="ECO:0000256" key="2">
    <source>
        <dbReference type="ARBA" id="ARBA00022679"/>
    </source>
</evidence>
<evidence type="ECO:0000256" key="4">
    <source>
        <dbReference type="ARBA" id="ARBA00022777"/>
    </source>
</evidence>
<dbReference type="EMBL" id="JBBMFS010000011">
    <property type="protein sequence ID" value="MEQ2555735.1"/>
    <property type="molecule type" value="Genomic_DNA"/>
</dbReference>
<keyword evidence="2 7" id="KW-0808">Transferase</keyword>
<keyword evidence="5" id="KW-0067">ATP-binding</keyword>
<proteinExistence type="predicted"/>
<dbReference type="InterPro" id="IPR008271">
    <property type="entry name" value="Ser/Thr_kinase_AS"/>
</dbReference>
<comment type="caution">
    <text evidence="7">The sequence shown here is derived from an EMBL/GenBank/DDBJ whole genome shotgun (WGS) entry which is preliminary data.</text>
</comment>
<evidence type="ECO:0000313" key="8">
    <source>
        <dbReference type="Proteomes" id="UP001546774"/>
    </source>
</evidence>